<organism evidence="2 3">
    <name type="scientific">Sphenostylis stenocarpa</name>
    <dbReference type="NCBI Taxonomy" id="92480"/>
    <lineage>
        <taxon>Eukaryota</taxon>
        <taxon>Viridiplantae</taxon>
        <taxon>Streptophyta</taxon>
        <taxon>Embryophyta</taxon>
        <taxon>Tracheophyta</taxon>
        <taxon>Spermatophyta</taxon>
        <taxon>Magnoliopsida</taxon>
        <taxon>eudicotyledons</taxon>
        <taxon>Gunneridae</taxon>
        <taxon>Pentapetalae</taxon>
        <taxon>rosids</taxon>
        <taxon>fabids</taxon>
        <taxon>Fabales</taxon>
        <taxon>Fabaceae</taxon>
        <taxon>Papilionoideae</taxon>
        <taxon>50 kb inversion clade</taxon>
        <taxon>NPAAA clade</taxon>
        <taxon>indigoferoid/millettioid clade</taxon>
        <taxon>Phaseoleae</taxon>
        <taxon>Sphenostylis</taxon>
    </lineage>
</organism>
<keyword evidence="3" id="KW-1185">Reference proteome</keyword>
<dbReference type="EMBL" id="OY731403">
    <property type="protein sequence ID" value="CAJ1964890.1"/>
    <property type="molecule type" value="Genomic_DNA"/>
</dbReference>
<evidence type="ECO:0000313" key="3">
    <source>
        <dbReference type="Proteomes" id="UP001189624"/>
    </source>
</evidence>
<accession>A0AA86SLX9</accession>
<reference evidence="2" key="1">
    <citation type="submission" date="2023-10" db="EMBL/GenBank/DDBJ databases">
        <authorList>
            <person name="Domelevo Entfellner J.-B."/>
        </authorList>
    </citation>
    <scope>NUCLEOTIDE SEQUENCE</scope>
</reference>
<protein>
    <submittedName>
        <fullName evidence="2">Uncharacterized protein</fullName>
    </submittedName>
</protein>
<dbReference type="Gramene" id="rna-AYBTSS11_LOCUS20557">
    <property type="protein sequence ID" value="CAJ1964890.1"/>
    <property type="gene ID" value="gene-AYBTSS11_LOCUS20557"/>
</dbReference>
<sequence>MVNANGKYFHKDKASHAAEVAADSDDEEMSIADIPVIGTSSGAHTKPRSPLRICLFDMKFNSDSESEEF</sequence>
<proteinExistence type="predicted"/>
<gene>
    <name evidence="2" type="ORF">AYBTSS11_LOCUS20557</name>
</gene>
<evidence type="ECO:0000313" key="2">
    <source>
        <dbReference type="EMBL" id="CAJ1964890.1"/>
    </source>
</evidence>
<evidence type="ECO:0000256" key="1">
    <source>
        <dbReference type="SAM" id="MobiDB-lite"/>
    </source>
</evidence>
<dbReference type="AlphaFoldDB" id="A0AA86SLX9"/>
<feature type="region of interest" description="Disordered" evidence="1">
    <location>
        <begin position="1"/>
        <end position="25"/>
    </location>
</feature>
<dbReference type="Proteomes" id="UP001189624">
    <property type="component" value="Chromosome 6"/>
</dbReference>
<name>A0AA86SLX9_9FABA</name>